<feature type="active site" evidence="9">
    <location>
        <position position="92"/>
    </location>
</feature>
<evidence type="ECO:0000256" key="4">
    <source>
        <dbReference type="ARBA" id="ARBA00023128"/>
    </source>
</evidence>
<evidence type="ECO:0000259" key="10">
    <source>
        <dbReference type="Pfam" id="PF10502"/>
    </source>
</evidence>
<feature type="active site" evidence="9">
    <location>
        <position position="48"/>
    </location>
</feature>
<comment type="subcellular location">
    <subcellularLocation>
        <location evidence="1">Mitochondrion inner membrane</location>
    </subcellularLocation>
</comment>
<comment type="similarity">
    <text evidence="6">Belongs to the peptidase S26 family. IMP1 subfamily.</text>
</comment>
<sequence>MRFVGYIAQWRSAAKEALERTAIAVKFLCCLHLTSNYLCSPCHAYGVSMLPTLNVAGDVLLADHLSPRIGNVGHGDLVLVQSPLNPRIRLTKRVVAMEGDTVTYFDPKHSEAAQVAVVPKGHVWIQGDNVYASRDSRHFGPVPYGLIQGKVFFRVWPPDSFGLLGQ</sequence>
<dbReference type="InterPro" id="IPR052064">
    <property type="entry name" value="Mito_IMP1_subunit"/>
</dbReference>
<evidence type="ECO:0000256" key="3">
    <source>
        <dbReference type="ARBA" id="ARBA00022801"/>
    </source>
</evidence>
<keyword evidence="4" id="KW-0496">Mitochondrion</keyword>
<dbReference type="PANTHER" id="PTHR12383">
    <property type="entry name" value="PROTEASE FAMILY S26 MITOCHONDRIAL INNER MEMBRANE PROTEASE-RELATED"/>
    <property type="match status" value="1"/>
</dbReference>
<feature type="domain" description="Peptidase S26" evidence="10">
    <location>
        <begin position="24"/>
        <end position="105"/>
    </location>
</feature>
<name>A0ABD1M655_9FABA</name>
<dbReference type="CDD" id="cd06530">
    <property type="entry name" value="S26_SPase_I"/>
    <property type="match status" value="1"/>
</dbReference>
<dbReference type="InterPro" id="IPR000223">
    <property type="entry name" value="Pept_S26A_signal_pept_1"/>
</dbReference>
<organism evidence="11 12">
    <name type="scientific">Flemingia macrophylla</name>
    <dbReference type="NCBI Taxonomy" id="520843"/>
    <lineage>
        <taxon>Eukaryota</taxon>
        <taxon>Viridiplantae</taxon>
        <taxon>Streptophyta</taxon>
        <taxon>Embryophyta</taxon>
        <taxon>Tracheophyta</taxon>
        <taxon>Spermatophyta</taxon>
        <taxon>Magnoliopsida</taxon>
        <taxon>eudicotyledons</taxon>
        <taxon>Gunneridae</taxon>
        <taxon>Pentapetalae</taxon>
        <taxon>rosids</taxon>
        <taxon>fabids</taxon>
        <taxon>Fabales</taxon>
        <taxon>Fabaceae</taxon>
        <taxon>Papilionoideae</taxon>
        <taxon>50 kb inversion clade</taxon>
        <taxon>NPAAA clade</taxon>
        <taxon>indigoferoid/millettioid clade</taxon>
        <taxon>Phaseoleae</taxon>
        <taxon>Flemingia</taxon>
    </lineage>
</organism>
<keyword evidence="5" id="KW-0472">Membrane</keyword>
<evidence type="ECO:0000256" key="9">
    <source>
        <dbReference type="PIRSR" id="PIRSR600223-1"/>
    </source>
</evidence>
<dbReference type="GO" id="GO:0016787">
    <property type="term" value="F:hydrolase activity"/>
    <property type="evidence" value="ECO:0007669"/>
    <property type="project" value="UniProtKB-KW"/>
</dbReference>
<evidence type="ECO:0000313" key="11">
    <source>
        <dbReference type="EMBL" id="KAL2331251.1"/>
    </source>
</evidence>
<dbReference type="InterPro" id="IPR019758">
    <property type="entry name" value="Pept_S26A_signal_pept_1_CS"/>
</dbReference>
<dbReference type="Gene3D" id="2.10.109.10">
    <property type="entry name" value="Umud Fragment, subunit A"/>
    <property type="match status" value="1"/>
</dbReference>
<evidence type="ECO:0000256" key="7">
    <source>
        <dbReference type="ARBA" id="ARBA00054895"/>
    </source>
</evidence>
<comment type="subunit">
    <text evidence="8">Heterodimer of 2 subunits, IMP1A/B and IMP12.</text>
</comment>
<dbReference type="FunFam" id="2.10.109.10:FF:000014">
    <property type="entry name" value="Inner membrane protease subunit 1"/>
    <property type="match status" value="1"/>
</dbReference>
<comment type="caution">
    <text evidence="11">The sequence shown here is derived from an EMBL/GenBank/DDBJ whole genome shotgun (WGS) entry which is preliminary data.</text>
</comment>
<dbReference type="PROSITE" id="PS00761">
    <property type="entry name" value="SPASE_I_3"/>
    <property type="match status" value="1"/>
</dbReference>
<reference evidence="11 12" key="1">
    <citation type="submission" date="2024-08" db="EMBL/GenBank/DDBJ databases">
        <title>Insights into the chromosomal genome structure of Flemingia macrophylla.</title>
        <authorList>
            <person name="Ding Y."/>
            <person name="Zhao Y."/>
            <person name="Bi W."/>
            <person name="Wu M."/>
            <person name="Zhao G."/>
            <person name="Gong Y."/>
            <person name="Li W."/>
            <person name="Zhang P."/>
        </authorList>
    </citation>
    <scope>NUCLEOTIDE SEQUENCE [LARGE SCALE GENOMIC DNA]</scope>
    <source>
        <strain evidence="11">DYQJB</strain>
        <tissue evidence="11">Leaf</tissue>
    </source>
</reference>
<evidence type="ECO:0000313" key="12">
    <source>
        <dbReference type="Proteomes" id="UP001603857"/>
    </source>
</evidence>
<keyword evidence="3" id="KW-0378">Hydrolase</keyword>
<dbReference type="AlphaFoldDB" id="A0ABD1M655"/>
<evidence type="ECO:0000256" key="2">
    <source>
        <dbReference type="ARBA" id="ARBA00022792"/>
    </source>
</evidence>
<dbReference type="EMBL" id="JBGMDY010000006">
    <property type="protein sequence ID" value="KAL2331251.1"/>
    <property type="molecule type" value="Genomic_DNA"/>
</dbReference>
<evidence type="ECO:0000256" key="8">
    <source>
        <dbReference type="ARBA" id="ARBA00064368"/>
    </source>
</evidence>
<keyword evidence="2" id="KW-0999">Mitochondrion inner membrane</keyword>
<protein>
    <recommendedName>
        <fullName evidence="10">Peptidase S26 domain-containing protein</fullName>
    </recommendedName>
</protein>
<dbReference type="Proteomes" id="UP001603857">
    <property type="component" value="Unassembled WGS sequence"/>
</dbReference>
<keyword evidence="12" id="KW-1185">Reference proteome</keyword>
<dbReference type="InterPro" id="IPR019533">
    <property type="entry name" value="Peptidase_S26"/>
</dbReference>
<feature type="domain" description="Peptidase S26" evidence="10">
    <location>
        <begin position="114"/>
        <end position="156"/>
    </location>
</feature>
<evidence type="ECO:0000256" key="5">
    <source>
        <dbReference type="ARBA" id="ARBA00023136"/>
    </source>
</evidence>
<comment type="function">
    <text evidence="7">Catalyzes the removal of transit peptides required for the targeting of proteins from the mitochondrial matrix, across the inner membrane, into the inter-membrane space.</text>
</comment>
<dbReference type="GO" id="GO:0005743">
    <property type="term" value="C:mitochondrial inner membrane"/>
    <property type="evidence" value="ECO:0007669"/>
    <property type="project" value="UniProtKB-SubCell"/>
</dbReference>
<evidence type="ECO:0000256" key="1">
    <source>
        <dbReference type="ARBA" id="ARBA00004273"/>
    </source>
</evidence>
<dbReference type="PRINTS" id="PR00727">
    <property type="entry name" value="LEADERPTASE"/>
</dbReference>
<evidence type="ECO:0000256" key="6">
    <source>
        <dbReference type="ARBA" id="ARBA00038445"/>
    </source>
</evidence>
<dbReference type="PANTHER" id="PTHR12383:SF16">
    <property type="entry name" value="MITOCHONDRIAL INNER MEMBRANE PROTEASE SUBUNIT 1"/>
    <property type="match status" value="1"/>
</dbReference>
<accession>A0ABD1M655</accession>
<dbReference type="SUPFAM" id="SSF51306">
    <property type="entry name" value="LexA/Signal peptidase"/>
    <property type="match status" value="1"/>
</dbReference>
<dbReference type="InterPro" id="IPR036286">
    <property type="entry name" value="LexA/Signal_pep-like_sf"/>
</dbReference>
<dbReference type="Pfam" id="PF10502">
    <property type="entry name" value="Peptidase_S26"/>
    <property type="match status" value="2"/>
</dbReference>
<proteinExistence type="inferred from homology"/>
<gene>
    <name evidence="11" type="ORF">Fmac_018832</name>
</gene>